<keyword evidence="1" id="KW-0472">Membrane</keyword>
<keyword evidence="1" id="KW-0812">Transmembrane</keyword>
<dbReference type="GO" id="GO:0009706">
    <property type="term" value="C:chloroplast inner membrane"/>
    <property type="evidence" value="ECO:0007669"/>
    <property type="project" value="TreeGrafter"/>
</dbReference>
<gene>
    <name evidence="2" type="ORF">KI387_024966</name>
</gene>
<keyword evidence="1" id="KW-1133">Transmembrane helix</keyword>
<dbReference type="PANTHER" id="PTHR36317:SF1">
    <property type="entry name" value="PROTEIN MULTIPLE CHLOROPLAST DIVISION SITE 1"/>
    <property type="match status" value="1"/>
</dbReference>
<evidence type="ECO:0000256" key="1">
    <source>
        <dbReference type="SAM" id="Phobius"/>
    </source>
</evidence>
<evidence type="ECO:0008006" key="4">
    <source>
        <dbReference type="Google" id="ProtNLM"/>
    </source>
</evidence>
<dbReference type="InterPro" id="IPR034572">
    <property type="entry name" value="MCD1"/>
</dbReference>
<sequence>FGKTVGTNTTFGCQYSCLCSRQSVRDLYIKNKSNINWRIHIVGKASDSPLNRSVSIAYEASSKFRSKISKVLGSPKKRLLEAIAPLEPVFTKLNEDVPVNFAVALGMVFVFIVIAIKGYVARQSEDNGRGSVSDLIKRGQLRSDRRAISRPLKYEDPFNNPMVKMSEKNSTVKICGKVFRLAPVTLTDEKALNHQNRRIRAYQWKRPTVFLKEGDPIPEGVDPETVRWIPANHPFATASNDIDEDFAQKNIYQKQGVPSRLRAEHEALQRKMMEATQN</sequence>
<accession>A0AA38L905</accession>
<feature type="transmembrane region" description="Helical" evidence="1">
    <location>
        <begin position="99"/>
        <end position="120"/>
    </location>
</feature>
<dbReference type="EMBL" id="JAHRHJ020000005">
    <property type="protein sequence ID" value="KAH9316339.1"/>
    <property type="molecule type" value="Genomic_DNA"/>
</dbReference>
<feature type="non-terminal residue" evidence="2">
    <location>
        <position position="278"/>
    </location>
</feature>
<evidence type="ECO:0000313" key="2">
    <source>
        <dbReference type="EMBL" id="KAH9316339.1"/>
    </source>
</evidence>
<reference evidence="2 3" key="1">
    <citation type="journal article" date="2021" name="Nat. Plants">
        <title>The Taxus genome provides insights into paclitaxel biosynthesis.</title>
        <authorList>
            <person name="Xiong X."/>
            <person name="Gou J."/>
            <person name="Liao Q."/>
            <person name="Li Y."/>
            <person name="Zhou Q."/>
            <person name="Bi G."/>
            <person name="Li C."/>
            <person name="Du R."/>
            <person name="Wang X."/>
            <person name="Sun T."/>
            <person name="Guo L."/>
            <person name="Liang H."/>
            <person name="Lu P."/>
            <person name="Wu Y."/>
            <person name="Zhang Z."/>
            <person name="Ro D.K."/>
            <person name="Shang Y."/>
            <person name="Huang S."/>
            <person name="Yan J."/>
        </authorList>
    </citation>
    <scope>NUCLEOTIDE SEQUENCE [LARGE SCALE GENOMIC DNA]</scope>
    <source>
        <strain evidence="2">Ta-2019</strain>
    </source>
</reference>
<protein>
    <recommendedName>
        <fullName evidence="4">Protein MULTIPLE CHLOROPLAST DIVISION SITE 1</fullName>
    </recommendedName>
</protein>
<evidence type="ECO:0000313" key="3">
    <source>
        <dbReference type="Proteomes" id="UP000824469"/>
    </source>
</evidence>
<feature type="non-terminal residue" evidence="2">
    <location>
        <position position="1"/>
    </location>
</feature>
<dbReference type="GO" id="GO:0010020">
    <property type="term" value="P:chloroplast fission"/>
    <property type="evidence" value="ECO:0007669"/>
    <property type="project" value="InterPro"/>
</dbReference>
<dbReference type="PANTHER" id="PTHR36317">
    <property type="entry name" value="PROTEIN MULTIPLE CHLOROPLAST DIVISION SITE 1"/>
    <property type="match status" value="1"/>
</dbReference>
<dbReference type="OMA" id="INWRIHI"/>
<organism evidence="2 3">
    <name type="scientific">Taxus chinensis</name>
    <name type="common">Chinese yew</name>
    <name type="synonym">Taxus wallichiana var. chinensis</name>
    <dbReference type="NCBI Taxonomy" id="29808"/>
    <lineage>
        <taxon>Eukaryota</taxon>
        <taxon>Viridiplantae</taxon>
        <taxon>Streptophyta</taxon>
        <taxon>Embryophyta</taxon>
        <taxon>Tracheophyta</taxon>
        <taxon>Spermatophyta</taxon>
        <taxon>Pinopsida</taxon>
        <taxon>Pinidae</taxon>
        <taxon>Conifers II</taxon>
        <taxon>Cupressales</taxon>
        <taxon>Taxaceae</taxon>
        <taxon>Taxus</taxon>
    </lineage>
</organism>
<dbReference type="Proteomes" id="UP000824469">
    <property type="component" value="Unassembled WGS sequence"/>
</dbReference>
<keyword evidence="3" id="KW-1185">Reference proteome</keyword>
<name>A0AA38L905_TAXCH</name>
<dbReference type="AlphaFoldDB" id="A0AA38L905"/>
<comment type="caution">
    <text evidence="2">The sequence shown here is derived from an EMBL/GenBank/DDBJ whole genome shotgun (WGS) entry which is preliminary data.</text>
</comment>
<proteinExistence type="predicted"/>